<dbReference type="Pfam" id="PF01476">
    <property type="entry name" value="LysM"/>
    <property type="match status" value="1"/>
</dbReference>
<evidence type="ECO:0000313" key="3">
    <source>
        <dbReference type="EMBL" id="MBD3690254.1"/>
    </source>
</evidence>
<dbReference type="PROSITE" id="PS51782">
    <property type="entry name" value="LYSM"/>
    <property type="match status" value="1"/>
</dbReference>
<keyword evidence="1" id="KW-0472">Membrane</keyword>
<keyword evidence="4" id="KW-1185">Reference proteome</keyword>
<dbReference type="Proteomes" id="UP000627538">
    <property type="component" value="Unassembled WGS sequence"/>
</dbReference>
<name>A0A8I0GAP8_9ACTO</name>
<protein>
    <submittedName>
        <fullName evidence="3">LysM peptidoglycan-binding domain-containing protein</fullName>
    </submittedName>
</protein>
<dbReference type="AlphaFoldDB" id="A0A8I0GAP8"/>
<dbReference type="CDD" id="cd00118">
    <property type="entry name" value="LysM"/>
    <property type="match status" value="1"/>
</dbReference>
<accession>A0A8I0GAP8</accession>
<evidence type="ECO:0000259" key="2">
    <source>
        <dbReference type="PROSITE" id="PS51782"/>
    </source>
</evidence>
<keyword evidence="1" id="KW-1133">Transmembrane helix</keyword>
<dbReference type="InterPro" id="IPR018392">
    <property type="entry name" value="LysM"/>
</dbReference>
<feature type="domain" description="LysM" evidence="2">
    <location>
        <begin position="109"/>
        <end position="157"/>
    </location>
</feature>
<reference evidence="3 4" key="1">
    <citation type="submission" date="2020-08" db="EMBL/GenBank/DDBJ databases">
        <title>Winkia gen. nov., sp. nov., isolated from faeces of the Anser albifrons in China.</title>
        <authorList>
            <person name="Liu Q."/>
        </authorList>
    </citation>
    <scope>NUCLEOTIDE SEQUENCE [LARGE SCALE GENOMIC DNA]</scope>
    <source>
        <strain evidence="3 4">C62</strain>
    </source>
</reference>
<evidence type="ECO:0000256" key="1">
    <source>
        <dbReference type="SAM" id="Phobius"/>
    </source>
</evidence>
<feature type="transmembrane region" description="Helical" evidence="1">
    <location>
        <begin position="76"/>
        <end position="96"/>
    </location>
</feature>
<dbReference type="RefSeq" id="WP_191072362.1">
    <property type="nucleotide sequence ID" value="NZ_CP060506.1"/>
</dbReference>
<dbReference type="SMART" id="SM00257">
    <property type="entry name" value="LysM"/>
    <property type="match status" value="1"/>
</dbReference>
<dbReference type="EMBL" id="JACRUO010000003">
    <property type="protein sequence ID" value="MBD3690254.1"/>
    <property type="molecule type" value="Genomic_DNA"/>
</dbReference>
<gene>
    <name evidence="3" type="ORF">H8R10_08455</name>
</gene>
<evidence type="ECO:0000313" key="4">
    <source>
        <dbReference type="Proteomes" id="UP000627538"/>
    </source>
</evidence>
<dbReference type="InterPro" id="IPR036779">
    <property type="entry name" value="LysM_dom_sf"/>
</dbReference>
<dbReference type="Gene3D" id="3.10.350.10">
    <property type="entry name" value="LysM domain"/>
    <property type="match status" value="1"/>
</dbReference>
<keyword evidence="1" id="KW-0812">Transmembrane</keyword>
<comment type="caution">
    <text evidence="3">The sequence shown here is derived from an EMBL/GenBank/DDBJ whole genome shotgun (WGS) entry which is preliminary data.</text>
</comment>
<sequence length="159" mass="17098">MATSHVMPPLVPAHSDTRRPHLRVIPGGLEERRSSADVWGPREAILRARQREVLARQQRAVGSPVEPREATPRRPVVTVLASIAFLMGCAGIGWVGGTLLAPDAPEAGAVYTVHDGDTLWSIAQRTTPGHPEDGAEAIRQLNGMESSNIAAGQQIRLPR</sequence>
<organism evidence="3 4">
    <name type="scientific">Nanchangia anserum</name>
    <dbReference type="NCBI Taxonomy" id="2692125"/>
    <lineage>
        <taxon>Bacteria</taxon>
        <taxon>Bacillati</taxon>
        <taxon>Actinomycetota</taxon>
        <taxon>Actinomycetes</taxon>
        <taxon>Actinomycetales</taxon>
        <taxon>Actinomycetaceae</taxon>
        <taxon>Nanchangia</taxon>
    </lineage>
</organism>
<proteinExistence type="predicted"/>
<dbReference type="SUPFAM" id="SSF54106">
    <property type="entry name" value="LysM domain"/>
    <property type="match status" value="1"/>
</dbReference>